<dbReference type="AlphaFoldDB" id="A0A1F5SWE6"/>
<evidence type="ECO:0000256" key="5">
    <source>
        <dbReference type="ARBA" id="ARBA00022692"/>
    </source>
</evidence>
<protein>
    <recommendedName>
        <fullName evidence="12">Amino acid transporter transmembrane domain-containing protein</fullName>
    </recommendedName>
</protein>
<reference evidence="10 11" key="1">
    <citation type="journal article" date="2016" name="Nat. Commun.">
        <title>Thousands of microbial genomes shed light on interconnected biogeochemical processes in an aquifer system.</title>
        <authorList>
            <person name="Anantharaman K."/>
            <person name="Brown C.T."/>
            <person name="Hug L.A."/>
            <person name="Sharon I."/>
            <person name="Castelle C.J."/>
            <person name="Probst A.J."/>
            <person name="Thomas B.C."/>
            <person name="Singh A."/>
            <person name="Wilkins M.J."/>
            <person name="Karaoz U."/>
            <person name="Brodie E.L."/>
            <person name="Williams K.H."/>
            <person name="Hubbard S.S."/>
            <person name="Banfield J.F."/>
        </authorList>
    </citation>
    <scope>NUCLEOTIDE SEQUENCE [LARGE SCALE GENOMIC DNA]</scope>
</reference>
<sequence length="377" mass="40697">MLSKYKNLWQAVATLVGTIIGAGILGIPYVVARLGFWPGLIVIVVLGISSLLINLMIAEIMLRTRFRHQIGGLVKKYIGVNWEHIASFGMIIGAYGGLTAYLIGEGQVLAALFGQAENSIVFSWIFFIFSALILFIGLKLIKALEFWMVLLVVIVVVFIGAFSLPQLQIANFQTVDLSQAIVAYGVLLFAFGGTGAIFSVKEILAGDKKMIKPAIIIGSVLPIIVYILFALFVVGVTGMSTTEVATVGLGNALGNKVVIMGNLFAVLVMGSSFLTVGIGLKQLYQYDYKLPAWLAWILVIVVPLLIFLFISHNFIEVISLAGSLTFGVVGVLVVFAFWGAKNKGDQKPAFNLPKFYLVGSGLVLLFLIGVIVTLIDL</sequence>
<proteinExistence type="predicted"/>
<name>A0A1F5SWE6_9BACT</name>
<dbReference type="Gene3D" id="1.20.1740.10">
    <property type="entry name" value="Amino acid/polyamine transporter I"/>
    <property type="match status" value="1"/>
</dbReference>
<evidence type="ECO:0000256" key="8">
    <source>
        <dbReference type="ARBA" id="ARBA00023136"/>
    </source>
</evidence>
<evidence type="ECO:0000256" key="6">
    <source>
        <dbReference type="ARBA" id="ARBA00022970"/>
    </source>
</evidence>
<dbReference type="Pfam" id="PF03222">
    <property type="entry name" value="Trp_Tyr_perm"/>
    <property type="match status" value="1"/>
</dbReference>
<dbReference type="STRING" id="1798002.A2478_00680"/>
<feature type="transmembrane region" description="Helical" evidence="9">
    <location>
        <begin position="148"/>
        <end position="169"/>
    </location>
</feature>
<feature type="transmembrane region" description="Helical" evidence="9">
    <location>
        <begin position="12"/>
        <end position="31"/>
    </location>
</feature>
<keyword evidence="6" id="KW-0029">Amino-acid transport</keyword>
<dbReference type="GO" id="GO:0003333">
    <property type="term" value="P:amino acid transmembrane transport"/>
    <property type="evidence" value="ECO:0007669"/>
    <property type="project" value="InterPro"/>
</dbReference>
<keyword evidence="5 9" id="KW-0812">Transmembrane</keyword>
<feature type="transmembrane region" description="Helical" evidence="9">
    <location>
        <begin position="257"/>
        <end position="280"/>
    </location>
</feature>
<dbReference type="Proteomes" id="UP000179001">
    <property type="component" value="Unassembled WGS sequence"/>
</dbReference>
<evidence type="ECO:0000313" key="11">
    <source>
        <dbReference type="Proteomes" id="UP000179001"/>
    </source>
</evidence>
<keyword evidence="7 9" id="KW-1133">Transmembrane helix</keyword>
<dbReference type="InterPro" id="IPR018227">
    <property type="entry name" value="Amino_acid_transport_2"/>
</dbReference>
<dbReference type="PANTHER" id="PTHR46997">
    <property type="entry name" value="LOW AFFINITY TRYPTOPHAN PERMEASE-RELATED"/>
    <property type="match status" value="1"/>
</dbReference>
<dbReference type="PANTHER" id="PTHR46997:SF2">
    <property type="entry name" value="TYROSINE-SPECIFIC TRANSPORT SYSTEM"/>
    <property type="match status" value="1"/>
</dbReference>
<evidence type="ECO:0000256" key="9">
    <source>
        <dbReference type="SAM" id="Phobius"/>
    </source>
</evidence>
<dbReference type="GO" id="GO:0005886">
    <property type="term" value="C:plasma membrane"/>
    <property type="evidence" value="ECO:0007669"/>
    <property type="project" value="UniProtKB-SubCell"/>
</dbReference>
<keyword evidence="2" id="KW-0813">Transport</keyword>
<gene>
    <name evidence="10" type="ORF">A2478_00680</name>
</gene>
<dbReference type="EMBL" id="MFGJ01000008">
    <property type="protein sequence ID" value="OGF30949.1"/>
    <property type="molecule type" value="Genomic_DNA"/>
</dbReference>
<feature type="transmembrane region" description="Helical" evidence="9">
    <location>
        <begin position="317"/>
        <end position="340"/>
    </location>
</feature>
<evidence type="ECO:0000313" key="10">
    <source>
        <dbReference type="EMBL" id="OGF30949.1"/>
    </source>
</evidence>
<feature type="transmembrane region" description="Helical" evidence="9">
    <location>
        <begin position="124"/>
        <end position="141"/>
    </location>
</feature>
<comment type="caution">
    <text evidence="10">The sequence shown here is derived from an EMBL/GenBank/DDBJ whole genome shotgun (WGS) entry which is preliminary data.</text>
</comment>
<feature type="transmembrane region" description="Helical" evidence="9">
    <location>
        <begin position="352"/>
        <end position="375"/>
    </location>
</feature>
<dbReference type="GO" id="GO:0015173">
    <property type="term" value="F:aromatic amino acid transmembrane transporter activity"/>
    <property type="evidence" value="ECO:0007669"/>
    <property type="project" value="InterPro"/>
</dbReference>
<feature type="transmembrane region" description="Helical" evidence="9">
    <location>
        <begin position="213"/>
        <end position="237"/>
    </location>
</feature>
<accession>A0A1F5SWE6</accession>
<evidence type="ECO:0000256" key="7">
    <source>
        <dbReference type="ARBA" id="ARBA00022989"/>
    </source>
</evidence>
<evidence type="ECO:0000256" key="3">
    <source>
        <dbReference type="ARBA" id="ARBA00022475"/>
    </source>
</evidence>
<dbReference type="InterPro" id="IPR013059">
    <property type="entry name" value="Trp_tyr_transpt"/>
</dbReference>
<keyword evidence="3" id="KW-1003">Cell membrane</keyword>
<feature type="transmembrane region" description="Helical" evidence="9">
    <location>
        <begin position="292"/>
        <end position="311"/>
    </location>
</feature>
<feature type="transmembrane region" description="Helical" evidence="9">
    <location>
        <begin position="85"/>
        <end position="104"/>
    </location>
</feature>
<dbReference type="PIRSF" id="PIRSF006060">
    <property type="entry name" value="AA_transporter"/>
    <property type="match status" value="1"/>
</dbReference>
<organism evidence="10 11">
    <name type="scientific">Candidatus Falkowbacteria bacterium RIFOXYC2_FULL_36_12</name>
    <dbReference type="NCBI Taxonomy" id="1798002"/>
    <lineage>
        <taxon>Bacteria</taxon>
        <taxon>Candidatus Falkowiibacteriota</taxon>
    </lineage>
</organism>
<feature type="transmembrane region" description="Helical" evidence="9">
    <location>
        <begin position="181"/>
        <end position="201"/>
    </location>
</feature>
<keyword evidence="8 9" id="KW-0472">Membrane</keyword>
<evidence type="ECO:0008006" key="12">
    <source>
        <dbReference type="Google" id="ProtNLM"/>
    </source>
</evidence>
<feature type="transmembrane region" description="Helical" evidence="9">
    <location>
        <begin position="37"/>
        <end position="57"/>
    </location>
</feature>
<evidence type="ECO:0000256" key="1">
    <source>
        <dbReference type="ARBA" id="ARBA00004429"/>
    </source>
</evidence>
<comment type="subcellular location">
    <subcellularLocation>
        <location evidence="1">Cell inner membrane</location>
        <topology evidence="1">Multi-pass membrane protein</topology>
    </subcellularLocation>
</comment>
<evidence type="ECO:0000256" key="4">
    <source>
        <dbReference type="ARBA" id="ARBA00022519"/>
    </source>
</evidence>
<evidence type="ECO:0000256" key="2">
    <source>
        <dbReference type="ARBA" id="ARBA00022448"/>
    </source>
</evidence>
<keyword evidence="4" id="KW-0997">Cell inner membrane</keyword>